<feature type="compositionally biased region" description="Low complexity" evidence="1">
    <location>
        <begin position="35"/>
        <end position="51"/>
    </location>
</feature>
<reference evidence="2 3" key="1">
    <citation type="journal article" date="2019" name="Nat. Ecol. Evol.">
        <title>Megaphylogeny resolves global patterns of mushroom evolution.</title>
        <authorList>
            <person name="Varga T."/>
            <person name="Krizsan K."/>
            <person name="Foldi C."/>
            <person name="Dima B."/>
            <person name="Sanchez-Garcia M."/>
            <person name="Sanchez-Ramirez S."/>
            <person name="Szollosi G.J."/>
            <person name="Szarkandi J.G."/>
            <person name="Papp V."/>
            <person name="Albert L."/>
            <person name="Andreopoulos W."/>
            <person name="Angelini C."/>
            <person name="Antonin V."/>
            <person name="Barry K.W."/>
            <person name="Bougher N.L."/>
            <person name="Buchanan P."/>
            <person name="Buyck B."/>
            <person name="Bense V."/>
            <person name="Catcheside P."/>
            <person name="Chovatia M."/>
            <person name="Cooper J."/>
            <person name="Damon W."/>
            <person name="Desjardin D."/>
            <person name="Finy P."/>
            <person name="Geml J."/>
            <person name="Haridas S."/>
            <person name="Hughes K."/>
            <person name="Justo A."/>
            <person name="Karasinski D."/>
            <person name="Kautmanova I."/>
            <person name="Kiss B."/>
            <person name="Kocsube S."/>
            <person name="Kotiranta H."/>
            <person name="LaButti K.M."/>
            <person name="Lechner B.E."/>
            <person name="Liimatainen K."/>
            <person name="Lipzen A."/>
            <person name="Lukacs Z."/>
            <person name="Mihaltcheva S."/>
            <person name="Morgado L.N."/>
            <person name="Niskanen T."/>
            <person name="Noordeloos M.E."/>
            <person name="Ohm R.A."/>
            <person name="Ortiz-Santana B."/>
            <person name="Ovrebo C."/>
            <person name="Racz N."/>
            <person name="Riley R."/>
            <person name="Savchenko A."/>
            <person name="Shiryaev A."/>
            <person name="Soop K."/>
            <person name="Spirin V."/>
            <person name="Szebenyi C."/>
            <person name="Tomsovsky M."/>
            <person name="Tulloss R.E."/>
            <person name="Uehling J."/>
            <person name="Grigoriev I.V."/>
            <person name="Vagvolgyi C."/>
            <person name="Papp T."/>
            <person name="Martin F.M."/>
            <person name="Miettinen O."/>
            <person name="Hibbett D.S."/>
            <person name="Nagy L.G."/>
        </authorList>
    </citation>
    <scope>NUCLEOTIDE SEQUENCE [LARGE SCALE GENOMIC DNA]</scope>
    <source>
        <strain evidence="2 3">CBS 962.96</strain>
    </source>
</reference>
<name>A0A4S8KJD5_DENBC</name>
<dbReference type="EMBL" id="ML181816">
    <property type="protein sequence ID" value="THU75596.1"/>
    <property type="molecule type" value="Genomic_DNA"/>
</dbReference>
<evidence type="ECO:0000313" key="3">
    <source>
        <dbReference type="Proteomes" id="UP000297245"/>
    </source>
</evidence>
<accession>A0A4S8KJD5</accession>
<dbReference type="Proteomes" id="UP000297245">
    <property type="component" value="Unassembled WGS sequence"/>
</dbReference>
<feature type="region of interest" description="Disordered" evidence="1">
    <location>
        <begin position="1"/>
        <end position="154"/>
    </location>
</feature>
<feature type="compositionally biased region" description="Low complexity" evidence="1">
    <location>
        <begin position="1"/>
        <end position="25"/>
    </location>
</feature>
<feature type="compositionally biased region" description="Basic and acidic residues" evidence="1">
    <location>
        <begin position="130"/>
        <end position="151"/>
    </location>
</feature>
<feature type="compositionally biased region" description="Low complexity" evidence="1">
    <location>
        <begin position="108"/>
        <end position="124"/>
    </location>
</feature>
<keyword evidence="3" id="KW-1185">Reference proteome</keyword>
<protein>
    <submittedName>
        <fullName evidence="2">Uncharacterized protein</fullName>
    </submittedName>
</protein>
<sequence length="179" mass="17879">MSDPTVVAAVEAPAAVVDASVPGPAETTKPEGDEANGTATEAIATAAGETNGDAKEEGGEPVSAGGGGGKKGGRPRKDKAAAAPAAEPSRCSTRISAQPVKPKEEESASAGAGRKRSASGTAGAKKNGKRAADEVVEGEGKEEGSNKKAKSDNISLVVDTPEDWPFDVTYVTLIYSAEV</sequence>
<proteinExistence type="predicted"/>
<organism evidence="2 3">
    <name type="scientific">Dendrothele bispora (strain CBS 962.96)</name>
    <dbReference type="NCBI Taxonomy" id="1314807"/>
    <lineage>
        <taxon>Eukaryota</taxon>
        <taxon>Fungi</taxon>
        <taxon>Dikarya</taxon>
        <taxon>Basidiomycota</taxon>
        <taxon>Agaricomycotina</taxon>
        <taxon>Agaricomycetes</taxon>
        <taxon>Agaricomycetidae</taxon>
        <taxon>Agaricales</taxon>
        <taxon>Agaricales incertae sedis</taxon>
        <taxon>Dendrothele</taxon>
    </lineage>
</organism>
<dbReference type="AlphaFoldDB" id="A0A4S8KJD5"/>
<gene>
    <name evidence="2" type="ORF">K435DRAFT_787545</name>
</gene>
<evidence type="ECO:0000313" key="2">
    <source>
        <dbReference type="EMBL" id="THU75596.1"/>
    </source>
</evidence>
<evidence type="ECO:0000256" key="1">
    <source>
        <dbReference type="SAM" id="MobiDB-lite"/>
    </source>
</evidence>